<protein>
    <submittedName>
        <fullName evidence="1">Uncharacterized protein</fullName>
    </submittedName>
</protein>
<gene>
    <name evidence="1" type="ORF">A3K52_00735</name>
</gene>
<dbReference type="Proteomes" id="UP000177050">
    <property type="component" value="Unassembled WGS sequence"/>
</dbReference>
<comment type="caution">
    <text evidence="1">The sequence shown here is derived from an EMBL/GenBank/DDBJ whole genome shotgun (WGS) entry which is preliminary data.</text>
</comment>
<accession>A0A1F7KZK2</accession>
<evidence type="ECO:0000313" key="2">
    <source>
        <dbReference type="Proteomes" id="UP000177050"/>
    </source>
</evidence>
<name>A0A1F7KZK2_9BACT</name>
<sequence length="65" mass="7410">MNTTQSESINSISLTKLTAKSIAVTENYKWDSSFIKKFVSKKWPYELYKGSLLNDLFNVLFSPVG</sequence>
<evidence type="ECO:0000313" key="1">
    <source>
        <dbReference type="EMBL" id="OGK73307.1"/>
    </source>
</evidence>
<dbReference type="EMBL" id="MGBR01000001">
    <property type="protein sequence ID" value="OGK73307.1"/>
    <property type="molecule type" value="Genomic_DNA"/>
</dbReference>
<proteinExistence type="predicted"/>
<organism evidence="1 2">
    <name type="scientific">Candidatus Roizmanbacteria bacterium RIFOXYD1_FULL_38_12</name>
    <dbReference type="NCBI Taxonomy" id="1802093"/>
    <lineage>
        <taxon>Bacteria</taxon>
        <taxon>Candidatus Roizmaniibacteriota</taxon>
    </lineage>
</organism>
<dbReference type="AlphaFoldDB" id="A0A1F7KZK2"/>
<reference evidence="1 2" key="1">
    <citation type="journal article" date="2016" name="Nat. Commun.">
        <title>Thousands of microbial genomes shed light on interconnected biogeochemical processes in an aquifer system.</title>
        <authorList>
            <person name="Anantharaman K."/>
            <person name="Brown C.T."/>
            <person name="Hug L.A."/>
            <person name="Sharon I."/>
            <person name="Castelle C.J."/>
            <person name="Probst A.J."/>
            <person name="Thomas B.C."/>
            <person name="Singh A."/>
            <person name="Wilkins M.J."/>
            <person name="Karaoz U."/>
            <person name="Brodie E.L."/>
            <person name="Williams K.H."/>
            <person name="Hubbard S.S."/>
            <person name="Banfield J.F."/>
        </authorList>
    </citation>
    <scope>NUCLEOTIDE SEQUENCE [LARGE SCALE GENOMIC DNA]</scope>
</reference>